<name>A0A6J5LF00_9CAUD</name>
<reference evidence="1" key="1">
    <citation type="submission" date="2020-04" db="EMBL/GenBank/DDBJ databases">
        <authorList>
            <person name="Chiriac C."/>
            <person name="Salcher M."/>
            <person name="Ghai R."/>
            <person name="Kavagutti S V."/>
        </authorList>
    </citation>
    <scope>NUCLEOTIDE SEQUENCE</scope>
</reference>
<sequence length="139" mass="16041">MIEQSFPSLRPKEVVKQTHGFIGGKWYTPQEHQQAALRGISPEEYVRRDRIIVQLANDFKLQTGDTCYPVKAADYEKYGACMVMGITRTYKEIPPTEPWRKGDNPFLIQFKPSTDRDQVHLCTTNFLSKINPHLEAVNE</sequence>
<proteinExistence type="predicted"/>
<accession>A0A6J5LF00</accession>
<gene>
    <name evidence="1" type="ORF">UFOVP249_13</name>
</gene>
<protein>
    <submittedName>
        <fullName evidence="1">Uncharacterized protein</fullName>
    </submittedName>
</protein>
<organism evidence="1">
    <name type="scientific">uncultured Caudovirales phage</name>
    <dbReference type="NCBI Taxonomy" id="2100421"/>
    <lineage>
        <taxon>Viruses</taxon>
        <taxon>Duplodnaviria</taxon>
        <taxon>Heunggongvirae</taxon>
        <taxon>Uroviricota</taxon>
        <taxon>Caudoviricetes</taxon>
        <taxon>Peduoviridae</taxon>
        <taxon>Maltschvirus</taxon>
        <taxon>Maltschvirus maltsch</taxon>
    </lineage>
</organism>
<evidence type="ECO:0000313" key="1">
    <source>
        <dbReference type="EMBL" id="CAB4132761.1"/>
    </source>
</evidence>
<dbReference type="EMBL" id="LR796268">
    <property type="protein sequence ID" value="CAB4132761.1"/>
    <property type="molecule type" value="Genomic_DNA"/>
</dbReference>